<feature type="domain" description="DUF4232" evidence="3">
    <location>
        <begin position="108"/>
        <end position="227"/>
    </location>
</feature>
<evidence type="ECO:0000313" key="4">
    <source>
        <dbReference type="EMBL" id="XDQ06561.1"/>
    </source>
</evidence>
<dbReference type="InterPro" id="IPR025326">
    <property type="entry name" value="DUF4232"/>
</dbReference>
<reference evidence="4" key="1">
    <citation type="submission" date="2024-07" db="EMBL/GenBank/DDBJ databases">
        <authorList>
            <person name="Yu S.T."/>
        </authorList>
    </citation>
    <scope>NUCLEOTIDE SEQUENCE</scope>
    <source>
        <strain evidence="4">R08</strain>
    </source>
</reference>
<feature type="compositionally biased region" description="Low complexity" evidence="1">
    <location>
        <begin position="75"/>
        <end position="106"/>
    </location>
</feature>
<feature type="region of interest" description="Disordered" evidence="1">
    <location>
        <begin position="29"/>
        <end position="123"/>
    </location>
</feature>
<dbReference type="RefSeq" id="WP_369191475.1">
    <property type="nucleotide sequence ID" value="NZ_CP163431.1"/>
</dbReference>
<dbReference type="AlphaFoldDB" id="A0AB39MNI2"/>
<evidence type="ECO:0000256" key="2">
    <source>
        <dbReference type="SAM" id="SignalP"/>
    </source>
</evidence>
<organism evidence="4">
    <name type="scientific">Streptomyces sp. R08</name>
    <dbReference type="NCBI Taxonomy" id="3238624"/>
    <lineage>
        <taxon>Bacteria</taxon>
        <taxon>Bacillati</taxon>
        <taxon>Actinomycetota</taxon>
        <taxon>Actinomycetes</taxon>
        <taxon>Kitasatosporales</taxon>
        <taxon>Streptomycetaceae</taxon>
        <taxon>Streptomyces</taxon>
    </lineage>
</organism>
<name>A0AB39MNI2_9ACTN</name>
<evidence type="ECO:0000259" key="3">
    <source>
        <dbReference type="Pfam" id="PF14016"/>
    </source>
</evidence>
<sequence>MANSSQSLRRAALLVSAVAVLGLTTACGDGSGTVSSPQTESGTAAPAGGDTTADGSGTPAATSSGTNTGAGAGTGSHPTASGSSTSTSASSGSGGTSTNSGTASSSRCHTSELNAKIGGNDPGAGQENFPIVLTNASGRTCTVRGYPGAAFASASGQQLGPDPQRETGATVTTITLKPGQSAWAGLSFSNPEISGAKTATPATLVVTPPDEKDPLKVKWTNGTVPVSGNASSVRLSVFSAGTGA</sequence>
<gene>
    <name evidence="4" type="ORF">AB5J58_43105</name>
</gene>
<dbReference type="Pfam" id="PF14016">
    <property type="entry name" value="DUF4232"/>
    <property type="match status" value="1"/>
</dbReference>
<keyword evidence="2" id="KW-0732">Signal</keyword>
<feature type="signal peptide" evidence="2">
    <location>
        <begin position="1"/>
        <end position="28"/>
    </location>
</feature>
<evidence type="ECO:0000256" key="1">
    <source>
        <dbReference type="SAM" id="MobiDB-lite"/>
    </source>
</evidence>
<accession>A0AB39MNI2</accession>
<proteinExistence type="predicted"/>
<feature type="chain" id="PRO_5044342669" evidence="2">
    <location>
        <begin position="29"/>
        <end position="244"/>
    </location>
</feature>
<feature type="compositionally biased region" description="Low complexity" evidence="1">
    <location>
        <begin position="41"/>
        <end position="67"/>
    </location>
</feature>
<dbReference type="EMBL" id="CP163431">
    <property type="protein sequence ID" value="XDQ06561.1"/>
    <property type="molecule type" value="Genomic_DNA"/>
</dbReference>
<protein>
    <submittedName>
        <fullName evidence="4">DUF4232 domain-containing protein</fullName>
    </submittedName>
</protein>